<keyword evidence="6" id="KW-1185">Reference proteome</keyword>
<evidence type="ECO:0000259" key="5">
    <source>
        <dbReference type="PROSITE" id="PS51774"/>
    </source>
</evidence>
<gene>
    <name evidence="7" type="primary">LOC110427001</name>
</gene>
<dbReference type="InterPro" id="IPR011684">
    <property type="entry name" value="NAB"/>
</dbReference>
<feature type="compositionally biased region" description="Polar residues" evidence="4">
    <location>
        <begin position="93"/>
        <end position="104"/>
    </location>
</feature>
<keyword evidence="1 3" id="KW-0175">Coiled coil</keyword>
<protein>
    <submittedName>
        <fullName evidence="7">Protein NETWORKED 3A-like</fullName>
    </submittedName>
</protein>
<accession>A0A6J1BFY7</accession>
<evidence type="ECO:0000313" key="6">
    <source>
        <dbReference type="Proteomes" id="UP000504621"/>
    </source>
</evidence>
<evidence type="ECO:0000256" key="3">
    <source>
        <dbReference type="SAM" id="Coils"/>
    </source>
</evidence>
<evidence type="ECO:0000256" key="2">
    <source>
        <dbReference type="ARBA" id="ARBA00038006"/>
    </source>
</evidence>
<evidence type="ECO:0000256" key="1">
    <source>
        <dbReference type="ARBA" id="ARBA00023054"/>
    </source>
</evidence>
<organism evidence="6 7">
    <name type="scientific">Herrania umbratica</name>
    <dbReference type="NCBI Taxonomy" id="108875"/>
    <lineage>
        <taxon>Eukaryota</taxon>
        <taxon>Viridiplantae</taxon>
        <taxon>Streptophyta</taxon>
        <taxon>Embryophyta</taxon>
        <taxon>Tracheophyta</taxon>
        <taxon>Spermatophyta</taxon>
        <taxon>Magnoliopsida</taxon>
        <taxon>eudicotyledons</taxon>
        <taxon>Gunneridae</taxon>
        <taxon>Pentapetalae</taxon>
        <taxon>rosids</taxon>
        <taxon>malvids</taxon>
        <taxon>Malvales</taxon>
        <taxon>Malvaceae</taxon>
        <taxon>Byttnerioideae</taxon>
        <taxon>Herrania</taxon>
    </lineage>
</organism>
<dbReference type="PROSITE" id="PS51774">
    <property type="entry name" value="NAB"/>
    <property type="match status" value="1"/>
</dbReference>
<comment type="similarity">
    <text evidence="2">Belongs to the NET family.</text>
</comment>
<dbReference type="PANTHER" id="PTHR32258:SF15">
    <property type="entry name" value="NAB DOMAIN-CONTAINING PROTEIN"/>
    <property type="match status" value="1"/>
</dbReference>
<dbReference type="GeneID" id="110427001"/>
<dbReference type="OrthoDB" id="1924020at2759"/>
<dbReference type="Pfam" id="PF07765">
    <property type="entry name" value="KIP1"/>
    <property type="match status" value="1"/>
</dbReference>
<dbReference type="InterPro" id="IPR051861">
    <property type="entry name" value="NET_actin-binding_domain"/>
</dbReference>
<name>A0A6J1BFY7_9ROSI</name>
<sequence length="265" mass="30515">MENSAASSSPACPRQSQWLQTTLSDLDEKLKAMMTLLEEEDESSCQKDDIAHNRKPGLVQMLGELNRSYCSLVEKYDQLRIQSHNVPHRSLPLSPNSRQIQQASNKKRVVGASDDPTLKASDSCPESVVDDPDFKHYRSSFEYLNKLADDLILAEQCNMSSSRKPGQMNREFSDEEDVVSKINGFQRFKPKAAEFQKGSSESENTWFQLKFQFIKLMEENLRQQAELLRRNEEKRETINELQLQLERLKSENRALQKCLHSSKLV</sequence>
<feature type="coiled-coil region" evidence="3">
    <location>
        <begin position="214"/>
        <end position="258"/>
    </location>
</feature>
<proteinExistence type="inferred from homology"/>
<dbReference type="Proteomes" id="UP000504621">
    <property type="component" value="Unplaced"/>
</dbReference>
<feature type="domain" description="NAB" evidence="5">
    <location>
        <begin position="3"/>
        <end position="83"/>
    </location>
</feature>
<dbReference type="GO" id="GO:0003779">
    <property type="term" value="F:actin binding"/>
    <property type="evidence" value="ECO:0007669"/>
    <property type="project" value="InterPro"/>
</dbReference>
<feature type="region of interest" description="Disordered" evidence="4">
    <location>
        <begin position="87"/>
        <end position="125"/>
    </location>
</feature>
<evidence type="ECO:0000256" key="4">
    <source>
        <dbReference type="SAM" id="MobiDB-lite"/>
    </source>
</evidence>
<dbReference type="RefSeq" id="XP_021298033.1">
    <property type="nucleotide sequence ID" value="XM_021442358.1"/>
</dbReference>
<dbReference type="PANTHER" id="PTHR32258">
    <property type="entry name" value="PROTEIN NETWORKED 4A"/>
    <property type="match status" value="1"/>
</dbReference>
<reference evidence="7" key="1">
    <citation type="submission" date="2025-08" db="UniProtKB">
        <authorList>
            <consortium name="RefSeq"/>
        </authorList>
    </citation>
    <scope>IDENTIFICATION</scope>
    <source>
        <tissue evidence="7">Leaf</tissue>
    </source>
</reference>
<evidence type="ECO:0000313" key="7">
    <source>
        <dbReference type="RefSeq" id="XP_021298033.1"/>
    </source>
</evidence>
<dbReference type="AlphaFoldDB" id="A0A6J1BFY7"/>